<evidence type="ECO:0000256" key="9">
    <source>
        <dbReference type="ARBA" id="ARBA00023315"/>
    </source>
</evidence>
<dbReference type="InterPro" id="IPR050537">
    <property type="entry name" value="2-oxoacid_dehydrogenase"/>
</dbReference>
<keyword evidence="7 14" id="KW-0808">Transferase</keyword>
<dbReference type="SUPFAM" id="SSF52777">
    <property type="entry name" value="CoA-dependent acyltransferases"/>
    <property type="match status" value="1"/>
</dbReference>
<evidence type="ECO:0000256" key="7">
    <source>
        <dbReference type="ARBA" id="ARBA00022679"/>
    </source>
</evidence>
<gene>
    <name evidence="14" type="primary">odhB</name>
    <name evidence="14" type="ORF">LSG31_14235</name>
</gene>
<dbReference type="SUPFAM" id="SSF51230">
    <property type="entry name" value="Single hybrid motif"/>
    <property type="match status" value="1"/>
</dbReference>
<evidence type="ECO:0000256" key="1">
    <source>
        <dbReference type="ARBA" id="ARBA00001938"/>
    </source>
</evidence>
<evidence type="ECO:0000259" key="13">
    <source>
        <dbReference type="PROSITE" id="PS50968"/>
    </source>
</evidence>
<dbReference type="Gene3D" id="2.40.50.100">
    <property type="match status" value="1"/>
</dbReference>
<comment type="catalytic activity">
    <reaction evidence="10">
        <text>N(6)-[(R)-dihydrolipoyl]-L-lysyl-[protein] + succinyl-CoA = N(6)-[(R)-S(8)-succinyldihydrolipoyl]-L-lysyl-[protein] + CoA</text>
        <dbReference type="Rhea" id="RHEA:15213"/>
        <dbReference type="Rhea" id="RHEA-COMP:10475"/>
        <dbReference type="Rhea" id="RHEA-COMP:20092"/>
        <dbReference type="ChEBI" id="CHEBI:57287"/>
        <dbReference type="ChEBI" id="CHEBI:57292"/>
        <dbReference type="ChEBI" id="CHEBI:83100"/>
        <dbReference type="ChEBI" id="CHEBI:83120"/>
        <dbReference type="EC" id="2.3.1.61"/>
    </reaction>
</comment>
<dbReference type="EC" id="2.3.1.61" evidence="11"/>
<evidence type="ECO:0000256" key="5">
    <source>
        <dbReference type="ARBA" id="ARBA00011666"/>
    </source>
</evidence>
<evidence type="ECO:0000313" key="15">
    <source>
        <dbReference type="Proteomes" id="UP000830167"/>
    </source>
</evidence>
<dbReference type="Pfam" id="PF00198">
    <property type="entry name" value="2-oxoacid_dh"/>
    <property type="match status" value="1"/>
</dbReference>
<dbReference type="NCBIfam" id="TIGR01347">
    <property type="entry name" value="sucB"/>
    <property type="match status" value="1"/>
</dbReference>
<keyword evidence="8" id="KW-0450">Lipoyl</keyword>
<dbReference type="PANTHER" id="PTHR43416:SF5">
    <property type="entry name" value="DIHYDROLIPOYLLYSINE-RESIDUE SUCCINYLTRANSFERASE COMPONENT OF 2-OXOGLUTARATE DEHYDROGENASE COMPLEX, MITOCHONDRIAL"/>
    <property type="match status" value="1"/>
</dbReference>
<name>A0ABY4CEY5_9BACL</name>
<dbReference type="NCBIfam" id="NF004309">
    <property type="entry name" value="PRK05704.1"/>
    <property type="match status" value="1"/>
</dbReference>
<dbReference type="InterPro" id="IPR000089">
    <property type="entry name" value="Biotin_lipoyl"/>
</dbReference>
<dbReference type="CDD" id="cd06849">
    <property type="entry name" value="lipoyl_domain"/>
    <property type="match status" value="1"/>
</dbReference>
<dbReference type="EMBL" id="CP089291">
    <property type="protein sequence ID" value="UOF89082.1"/>
    <property type="molecule type" value="Genomic_DNA"/>
</dbReference>
<keyword evidence="6" id="KW-0816">Tricarboxylic acid cycle</keyword>
<keyword evidence="15" id="KW-1185">Reference proteome</keyword>
<dbReference type="PROSITE" id="PS50968">
    <property type="entry name" value="BIOTINYL_LIPOYL"/>
    <property type="match status" value="1"/>
</dbReference>
<accession>A0ABY4CEY5</accession>
<evidence type="ECO:0000256" key="12">
    <source>
        <dbReference type="SAM" id="MobiDB-lite"/>
    </source>
</evidence>
<evidence type="ECO:0000256" key="11">
    <source>
        <dbReference type="NCBIfam" id="TIGR01347"/>
    </source>
</evidence>
<evidence type="ECO:0000256" key="3">
    <source>
        <dbReference type="ARBA" id="ARBA00005145"/>
    </source>
</evidence>
<dbReference type="RefSeq" id="WP_347435764.1">
    <property type="nucleotide sequence ID" value="NZ_CP089291.1"/>
</dbReference>
<dbReference type="InterPro" id="IPR006255">
    <property type="entry name" value="SucB"/>
</dbReference>
<evidence type="ECO:0000256" key="10">
    <source>
        <dbReference type="ARBA" id="ARBA00052761"/>
    </source>
</evidence>
<dbReference type="Pfam" id="PF00364">
    <property type="entry name" value="Biotin_lipoyl"/>
    <property type="match status" value="1"/>
</dbReference>
<feature type="compositionally biased region" description="Polar residues" evidence="12">
    <location>
        <begin position="111"/>
        <end position="130"/>
    </location>
</feature>
<comment type="cofactor">
    <cofactor evidence="1">
        <name>(R)-lipoate</name>
        <dbReference type="ChEBI" id="CHEBI:83088"/>
    </cofactor>
</comment>
<feature type="region of interest" description="Disordered" evidence="12">
    <location>
        <begin position="180"/>
        <end position="199"/>
    </location>
</feature>
<evidence type="ECO:0000256" key="8">
    <source>
        <dbReference type="ARBA" id="ARBA00022823"/>
    </source>
</evidence>
<dbReference type="InterPro" id="IPR003016">
    <property type="entry name" value="2-oxoA_DH_lipoyl-BS"/>
</dbReference>
<reference evidence="14" key="1">
    <citation type="submission" date="2021-12" db="EMBL/GenBank/DDBJ databases">
        <title>Alicyclobacillaceae gen. nov., sp. nov., isolated from chalcocite enrichment system.</title>
        <authorList>
            <person name="Jiang Z."/>
        </authorList>
    </citation>
    <scope>NUCLEOTIDE SEQUENCE</scope>
    <source>
        <strain evidence="14">MYW30-H2</strain>
    </source>
</reference>
<comment type="pathway">
    <text evidence="3">Amino-acid degradation; L-lysine degradation via saccharopine pathway; glutaryl-CoA from L-lysine: step 6/6.</text>
</comment>
<organism evidence="14 15">
    <name type="scientific">Fodinisporobacter ferrooxydans</name>
    <dbReference type="NCBI Taxonomy" id="2901836"/>
    <lineage>
        <taxon>Bacteria</taxon>
        <taxon>Bacillati</taxon>
        <taxon>Bacillota</taxon>
        <taxon>Bacilli</taxon>
        <taxon>Bacillales</taxon>
        <taxon>Alicyclobacillaceae</taxon>
        <taxon>Fodinisporobacter</taxon>
    </lineage>
</organism>
<evidence type="ECO:0000313" key="14">
    <source>
        <dbReference type="EMBL" id="UOF89082.1"/>
    </source>
</evidence>
<feature type="region of interest" description="Disordered" evidence="12">
    <location>
        <begin position="98"/>
        <end position="130"/>
    </location>
</feature>
<dbReference type="GO" id="GO:0004149">
    <property type="term" value="F:dihydrolipoyllysine-residue succinyltransferase activity"/>
    <property type="evidence" value="ECO:0007669"/>
    <property type="project" value="UniProtKB-EC"/>
</dbReference>
<comment type="subunit">
    <text evidence="5">Forms a 24-polypeptide structural core with octahedral symmetry. Part of the 2-oxoglutarate dehydrogenase (OGDH) complex composed of E1 (2-oxoglutarate dehydrogenase), E2 (dihydrolipoamide succinyltransferase) and E3 (dihydrolipoamide dehydrogenase); the complex contains multiple copies of the three enzymatic components (E1, E2 and E3).</text>
</comment>
<dbReference type="Gene3D" id="3.30.559.10">
    <property type="entry name" value="Chloramphenicol acetyltransferase-like domain"/>
    <property type="match status" value="1"/>
</dbReference>
<dbReference type="InterPro" id="IPR001078">
    <property type="entry name" value="2-oxoacid_DH_actylTfrase"/>
</dbReference>
<dbReference type="PROSITE" id="PS00189">
    <property type="entry name" value="LIPOYL"/>
    <property type="match status" value="1"/>
</dbReference>
<evidence type="ECO:0000256" key="4">
    <source>
        <dbReference type="ARBA" id="ARBA00007317"/>
    </source>
</evidence>
<comment type="similarity">
    <text evidence="4">Belongs to the 2-oxoacid dehydrogenase family.</text>
</comment>
<comment type="function">
    <text evidence="2">E2 component of the 2-oxoglutarate dehydrogenase (OGDH) complex which catalyzes the second step in the conversion of 2-oxoglutarate to succinyl-CoA and CO(2).</text>
</comment>
<keyword evidence="9 14" id="KW-0012">Acyltransferase</keyword>
<evidence type="ECO:0000256" key="2">
    <source>
        <dbReference type="ARBA" id="ARBA00004052"/>
    </source>
</evidence>
<dbReference type="InterPro" id="IPR011053">
    <property type="entry name" value="Single_hybrid_motif"/>
</dbReference>
<protein>
    <recommendedName>
        <fullName evidence="11">Dihydrolipoyllysine-residue succinyltransferase</fullName>
        <ecNumber evidence="11">2.3.1.61</ecNumber>
    </recommendedName>
</protein>
<sequence length="429" mass="46813">MIEIIVPDLGESIVEATIIDWVKKEGEAVSVGETVLELETDKVNVEVTANEAGVLQSILKHSGDTVQIGEVLGIIGEGKPEIAMQSAQAAQQEKIQAPAKELTSKTEQEQPHTTLTTRSQTGNIGTNATPDTALQQIPIRATPAIRRLARAQGINLSQIGVMNHTQDHIATPSAPAPAAKQATSAAVANDPVRAAQRPDEERIKMSRRRQTIARRLVEAQHNAAMLTTFNEVDMTAIMDVRKRRKDRFKEKHGVGLGFMSFFTRAVVGALREFPRLNAEIQGDDMIIKHHYDIGIAVSTDAGLVVPVVRNADRLSFAQIESEIALLAQKARSNSLSIEDLQGGTFTITNGGIFGSLFSTPILNAPQVGILGMHSIKKRPIEVHDQVEIRPMMYIALSYDHRIIDGSEAVQFLARVKELAEDPEFLLIEG</sequence>
<dbReference type="InterPro" id="IPR023213">
    <property type="entry name" value="CAT-like_dom_sf"/>
</dbReference>
<evidence type="ECO:0000256" key="6">
    <source>
        <dbReference type="ARBA" id="ARBA00022532"/>
    </source>
</evidence>
<feature type="domain" description="Lipoyl-binding" evidence="13">
    <location>
        <begin position="1"/>
        <end position="76"/>
    </location>
</feature>
<proteinExistence type="inferred from homology"/>
<dbReference type="Proteomes" id="UP000830167">
    <property type="component" value="Chromosome"/>
</dbReference>
<dbReference type="PANTHER" id="PTHR43416">
    <property type="entry name" value="DIHYDROLIPOYLLYSINE-RESIDUE SUCCINYLTRANSFERASE COMPONENT OF 2-OXOGLUTARATE DEHYDROGENASE COMPLEX, MITOCHONDRIAL-RELATED"/>
    <property type="match status" value="1"/>
</dbReference>